<proteinExistence type="predicted"/>
<dbReference type="AlphaFoldDB" id="A0A450X184"/>
<evidence type="ECO:0000313" key="2">
    <source>
        <dbReference type="EMBL" id="VFK23056.1"/>
    </source>
</evidence>
<keyword evidence="1" id="KW-0812">Transmembrane</keyword>
<sequence>MEELEQKALLVAISVIITLVLREWFARRREERDRSSWQINNIKPFYFDEYLTDEIKDHRKSLQNKKTDFINIDINLEKDKDKISKAVQRIGIMTYIGAIPLSYVLIMNGFQVVTDWMHIAKFVDKVRGNNWLREGNSNIPYARRHAEWLSLVCFMYLKNSRYSVNSDTLNGISEFEKYYGSYEKILSAEKNLRQGDIQFAGSANMREVNSIRRKYWLNEILKSNNPLHKGKITR</sequence>
<organism evidence="2">
    <name type="scientific">Candidatus Kentrum sp. LFY</name>
    <dbReference type="NCBI Taxonomy" id="2126342"/>
    <lineage>
        <taxon>Bacteria</taxon>
        <taxon>Pseudomonadati</taxon>
        <taxon>Pseudomonadota</taxon>
        <taxon>Gammaproteobacteria</taxon>
        <taxon>Candidatus Kentrum</taxon>
    </lineage>
</organism>
<dbReference type="EMBL" id="CAADFN010000133">
    <property type="protein sequence ID" value="VFK23056.1"/>
    <property type="molecule type" value="Genomic_DNA"/>
</dbReference>
<protein>
    <submittedName>
        <fullName evidence="2">Uncharacterized protein</fullName>
    </submittedName>
</protein>
<accession>A0A450X184</accession>
<gene>
    <name evidence="2" type="ORF">BECKLFY1418C_GA0070996_113311</name>
</gene>
<feature type="transmembrane region" description="Helical" evidence="1">
    <location>
        <begin position="90"/>
        <end position="110"/>
    </location>
</feature>
<name>A0A450X184_9GAMM</name>
<evidence type="ECO:0000256" key="1">
    <source>
        <dbReference type="SAM" id="Phobius"/>
    </source>
</evidence>
<feature type="transmembrane region" description="Helical" evidence="1">
    <location>
        <begin position="6"/>
        <end position="25"/>
    </location>
</feature>
<keyword evidence="1" id="KW-1133">Transmembrane helix</keyword>
<reference evidence="2" key="1">
    <citation type="submission" date="2019-02" db="EMBL/GenBank/DDBJ databases">
        <authorList>
            <person name="Gruber-Vodicka R. H."/>
            <person name="Seah K. B. B."/>
        </authorList>
    </citation>
    <scope>NUCLEOTIDE SEQUENCE</scope>
    <source>
        <strain evidence="2">BECK_BY7</strain>
    </source>
</reference>
<keyword evidence="1" id="KW-0472">Membrane</keyword>